<evidence type="ECO:0000313" key="2">
    <source>
        <dbReference type="EMBL" id="OGZ44138.1"/>
    </source>
</evidence>
<gene>
    <name evidence="2" type="ORF">A2756_01700</name>
</gene>
<comment type="caution">
    <text evidence="2">The sequence shown here is derived from an EMBL/GenBank/DDBJ whole genome shotgun (WGS) entry which is preliminary data.</text>
</comment>
<dbReference type="STRING" id="1802115.A2756_01700"/>
<feature type="transmembrane region" description="Helical" evidence="1">
    <location>
        <begin position="7"/>
        <end position="25"/>
    </location>
</feature>
<dbReference type="AlphaFoldDB" id="A0A1G2G2U6"/>
<evidence type="ECO:0000256" key="1">
    <source>
        <dbReference type="SAM" id="Phobius"/>
    </source>
</evidence>
<keyword evidence="1" id="KW-0812">Transmembrane</keyword>
<reference evidence="2 3" key="1">
    <citation type="journal article" date="2016" name="Nat. Commun.">
        <title>Thousands of microbial genomes shed light on interconnected biogeochemical processes in an aquifer system.</title>
        <authorList>
            <person name="Anantharaman K."/>
            <person name="Brown C.T."/>
            <person name="Hug L.A."/>
            <person name="Sharon I."/>
            <person name="Castelle C.J."/>
            <person name="Probst A.J."/>
            <person name="Thomas B.C."/>
            <person name="Singh A."/>
            <person name="Wilkins M.J."/>
            <person name="Karaoz U."/>
            <person name="Brodie E.L."/>
            <person name="Williams K.H."/>
            <person name="Hubbard S.S."/>
            <person name="Banfield J.F."/>
        </authorList>
    </citation>
    <scope>NUCLEOTIDE SEQUENCE [LARGE SCALE GENOMIC DNA]</scope>
</reference>
<name>A0A1G2G2U6_9BACT</name>
<keyword evidence="1" id="KW-0472">Membrane</keyword>
<organism evidence="2 3">
    <name type="scientific">Candidatus Ryanbacteria bacterium RIFCSPHIGHO2_01_FULL_48_27</name>
    <dbReference type="NCBI Taxonomy" id="1802115"/>
    <lineage>
        <taxon>Bacteria</taxon>
        <taxon>Candidatus Ryaniibacteriota</taxon>
    </lineage>
</organism>
<evidence type="ECO:0000313" key="3">
    <source>
        <dbReference type="Proteomes" id="UP000177785"/>
    </source>
</evidence>
<accession>A0A1G2G2U6</accession>
<sequence>MAKHRSIVIIVAIAVVALALFAIVFNDTARRVYEPVLGWVGFGHKEFHIHADFKVFINEKPVDFTAPQYQSTKDAVLDRGVHLHDQDGAVLHMHERGVTLSRTFSSLGMSLANECFGLDTGETFCNDGEKTLRMYVNGKLNKKFGEYVFKDLDKILITYGAEEEAKMQLETITDIACIFSVQCPERGEPPEEGCVTGAGCPIDYTIE</sequence>
<dbReference type="Proteomes" id="UP000177785">
    <property type="component" value="Unassembled WGS sequence"/>
</dbReference>
<proteinExistence type="predicted"/>
<evidence type="ECO:0008006" key="4">
    <source>
        <dbReference type="Google" id="ProtNLM"/>
    </source>
</evidence>
<dbReference type="EMBL" id="MHNL01000026">
    <property type="protein sequence ID" value="OGZ44138.1"/>
    <property type="molecule type" value="Genomic_DNA"/>
</dbReference>
<protein>
    <recommendedName>
        <fullName evidence="4">Protein-disulfide isomerase</fullName>
    </recommendedName>
</protein>
<keyword evidence="1" id="KW-1133">Transmembrane helix</keyword>